<organism evidence="6 7">
    <name type="scientific">Trypanosoma equiperdum</name>
    <dbReference type="NCBI Taxonomy" id="5694"/>
    <lineage>
        <taxon>Eukaryota</taxon>
        <taxon>Discoba</taxon>
        <taxon>Euglenozoa</taxon>
        <taxon>Kinetoplastea</taxon>
        <taxon>Metakinetoplastina</taxon>
        <taxon>Trypanosomatida</taxon>
        <taxon>Trypanosomatidae</taxon>
        <taxon>Trypanosoma</taxon>
    </lineage>
</organism>
<keyword evidence="3" id="KW-0687">Ribonucleoprotein</keyword>
<feature type="compositionally biased region" description="Polar residues" evidence="5">
    <location>
        <begin position="636"/>
        <end position="648"/>
    </location>
</feature>
<feature type="repeat" description="WD" evidence="4">
    <location>
        <begin position="292"/>
        <end position="318"/>
    </location>
</feature>
<dbReference type="PROSITE" id="PS50294">
    <property type="entry name" value="WD_REPEATS_REGION"/>
    <property type="match status" value="1"/>
</dbReference>
<keyword evidence="3" id="KW-0689">Ribosomal protein</keyword>
<feature type="compositionally biased region" description="Polar residues" evidence="5">
    <location>
        <begin position="223"/>
        <end position="233"/>
    </location>
</feature>
<dbReference type="Gene3D" id="2.130.10.10">
    <property type="entry name" value="YVTN repeat-like/Quinoprotein amine dehydrogenase"/>
    <property type="match status" value="3"/>
</dbReference>
<dbReference type="InterPro" id="IPR015943">
    <property type="entry name" value="WD40/YVTN_repeat-like_dom_sf"/>
</dbReference>
<keyword evidence="2" id="KW-0677">Repeat</keyword>
<protein>
    <submittedName>
        <fullName evidence="6">WD domain, G-beta repeat, putative</fullName>
    </submittedName>
</protein>
<keyword evidence="1 4" id="KW-0853">WD repeat</keyword>
<evidence type="ECO:0000256" key="2">
    <source>
        <dbReference type="ARBA" id="ARBA00022737"/>
    </source>
</evidence>
<reference evidence="6" key="1">
    <citation type="submission" date="2016-09" db="EMBL/GenBank/DDBJ databases">
        <authorList>
            <person name="Hebert L."/>
            <person name="Moumen B."/>
        </authorList>
    </citation>
    <scope>NUCLEOTIDE SEQUENCE [LARGE SCALE GENOMIC DNA]</scope>
    <source>
        <strain evidence="6">OVI</strain>
    </source>
</reference>
<dbReference type="InterPro" id="IPR036322">
    <property type="entry name" value="WD40_repeat_dom_sf"/>
</dbReference>
<comment type="caution">
    <text evidence="6">The sequence shown here is derived from an EMBL/GenBank/DDBJ whole genome shotgun (WGS) entry which is preliminary data.</text>
</comment>
<dbReference type="PANTHER" id="PTHR44019">
    <property type="entry name" value="WD REPEAT-CONTAINING PROTEIN 55"/>
    <property type="match status" value="1"/>
</dbReference>
<dbReference type="InterPro" id="IPR019775">
    <property type="entry name" value="WD40_repeat_CS"/>
</dbReference>
<dbReference type="PANTHER" id="PTHR44019:SF8">
    <property type="entry name" value="POC1 CENTRIOLAR PROTEIN HOMOLOG"/>
    <property type="match status" value="1"/>
</dbReference>
<evidence type="ECO:0000313" key="7">
    <source>
        <dbReference type="Proteomes" id="UP000195570"/>
    </source>
</evidence>
<dbReference type="SUPFAM" id="SSF50978">
    <property type="entry name" value="WD40 repeat-like"/>
    <property type="match status" value="1"/>
</dbReference>
<name>A0A1G4I447_TRYEQ</name>
<evidence type="ECO:0000256" key="5">
    <source>
        <dbReference type="SAM" id="MobiDB-lite"/>
    </source>
</evidence>
<feature type="region of interest" description="Disordered" evidence="5">
    <location>
        <begin position="158"/>
        <end position="180"/>
    </location>
</feature>
<sequence length="1371" mass="151245">MDDPCSAPLPTSTEIVRRECFPRIPPEILLREHAARYHLMGLGLLSLLEALKPQLGQVFPSFGDCDGSAMRDVVGNRANGLLERKPPLPQTNIKLDKSPSNRLEEKGAGCRLAYGVHTVPSNDAYCSQVNRSGCVFSEVDSSRLTAVELVRRFVQKRTGKAGKGNPGPLPQRGDNEATQEDREALWGYSTGAVVHVTFYPFASHLRAMRQSAGESKRVRRRGNSASETASSNKGGDDDDDDDDGEQRPVEGSEHGSSDRGAEGDADEAELLCLYEQAPRGVSLLGYHGSCSVTSLVYHPINDLAVSGGVDGSLLVWDVHNRYRQVLRDKKNCDEDNRETRTLQHFTHHVQTRKLVQTIGHVHNGSVTSLEVYGDLLLSGGMDGTVRVWQNSEKTVFGSASGLPQYLGYQVFHCNGWVRHICYAGDRVSHGGDIMICSEDGVISYLKSGEVSPRGNVGLFQGSSRWGKPLLEALRNQRAVAARAEVRKAQRVQLVREGESCSTRQINSEFSSSLFSGNLAKEGGGKATISVSHRGDSPSRLQLTRTMRTISEESRLARSIELSGVKGSESTNSITRMFPMHRHNILAVVGYSPSVRFLDISRLKLTSMVVHPSLTALSKVGPHASGLSTRDKKQHRPSSGGSTQLKSHKLISSASHAQVRGCGEALRFLDLLYINALDYMILLDNRNTVFVWDNTSNKMVASYKVPDVSDGGRNNVAFHLLPSGTRYYEGEHPTGENGGQGFSDASESPRSRSTSHYQAASVQRQRQQPGVTRIPFFVACTMGLELYDLVISVYAELEFKPHSDRVVGIFAVQQPSGTSSRYTLSPSPINTNGIFDDILKKPPSPSDHMELEESSISERLMRPHTAAPNCLGKFKFTCSSSDNEPAELFTEEELMCQVHEVDEHYQPRVLTCSGDGIIHVWGSYFHPICSYNNESLKKDFAEFRVSVVNSAQGFEHTTPMVERMSVEPGKRTANSAEVEKLGRYYDTACFYYNLRWNTAVTGHDDGSIRYWHCGQQLPKCAWFKGLHQNTVSGVVGARISRWCVQQALSSQGMRDDDVARLGCIDVLATVSYDGHLKLWGGANEAKAVPYLSTKVSSNELLCVDFSEVGQYFVVGDTVGTISTWSAHKLEPRFSIPSEPPAPWVPRFAKLSEKTVRRFSARKVNREEPEPVIRVKGIYHTDGVTALLVDGNFVFSGGEDGRVFLWDLVNGILVREYYLNSVTERDVTRQTLLAGGVPSAARNNSGLFLSKEVNNSFGGTKRRNEKGYVVNISLLKERNGDLLISTSEGWIYHFRQSCSHPLQMYKHSFRIASVCVLFEGYEQKENSGFPNGRNSIGFDGSDGSVFELAVGADDGHLVVLHETKFSKLGYASD</sequence>
<evidence type="ECO:0000256" key="4">
    <source>
        <dbReference type="PROSITE-ProRule" id="PRU00221"/>
    </source>
</evidence>
<proteinExistence type="predicted"/>
<dbReference type="SMART" id="SM00320">
    <property type="entry name" value="WD40"/>
    <property type="match status" value="8"/>
</dbReference>
<dbReference type="InterPro" id="IPR001680">
    <property type="entry name" value="WD40_rpt"/>
</dbReference>
<evidence type="ECO:0000256" key="3">
    <source>
        <dbReference type="ARBA" id="ARBA00022980"/>
    </source>
</evidence>
<feature type="compositionally biased region" description="Basic and acidic residues" evidence="5">
    <location>
        <begin position="245"/>
        <end position="262"/>
    </location>
</feature>
<dbReference type="EMBL" id="CZPT02000568">
    <property type="protein sequence ID" value="SCU66523.1"/>
    <property type="molecule type" value="Genomic_DNA"/>
</dbReference>
<dbReference type="GO" id="GO:0005840">
    <property type="term" value="C:ribosome"/>
    <property type="evidence" value="ECO:0007669"/>
    <property type="project" value="UniProtKB-KW"/>
</dbReference>
<evidence type="ECO:0000256" key="1">
    <source>
        <dbReference type="ARBA" id="ARBA00022574"/>
    </source>
</evidence>
<dbReference type="Proteomes" id="UP000195570">
    <property type="component" value="Unassembled WGS sequence"/>
</dbReference>
<dbReference type="PROSITE" id="PS00678">
    <property type="entry name" value="WD_REPEATS_1"/>
    <property type="match status" value="2"/>
</dbReference>
<dbReference type="GeneID" id="92382170"/>
<feature type="region of interest" description="Disordered" evidence="5">
    <location>
        <begin position="726"/>
        <end position="765"/>
    </location>
</feature>
<feature type="repeat" description="WD" evidence="4">
    <location>
        <begin position="1188"/>
        <end position="1214"/>
    </location>
</feature>
<feature type="compositionally biased region" description="Polar residues" evidence="5">
    <location>
        <begin position="742"/>
        <end position="765"/>
    </location>
</feature>
<dbReference type="RefSeq" id="XP_067077960.1">
    <property type="nucleotide sequence ID" value="XM_067221859.1"/>
</dbReference>
<accession>A0A1G4I447</accession>
<dbReference type="VEuPathDB" id="TriTrypDB:TEOVI_000823600"/>
<gene>
    <name evidence="6" type="ORF">TEOVI_000823600</name>
</gene>
<feature type="repeat" description="WD" evidence="4">
    <location>
        <begin position="359"/>
        <end position="389"/>
    </location>
</feature>
<dbReference type="Pfam" id="PF00400">
    <property type="entry name" value="WD40"/>
    <property type="match status" value="3"/>
</dbReference>
<keyword evidence="7" id="KW-1185">Reference proteome</keyword>
<evidence type="ECO:0000313" key="6">
    <source>
        <dbReference type="EMBL" id="SCU66523.1"/>
    </source>
</evidence>
<dbReference type="PROSITE" id="PS50082">
    <property type="entry name" value="WD_REPEATS_2"/>
    <property type="match status" value="3"/>
</dbReference>
<feature type="region of interest" description="Disordered" evidence="5">
    <location>
        <begin position="209"/>
        <end position="264"/>
    </location>
</feature>
<dbReference type="InterPro" id="IPR050505">
    <property type="entry name" value="WDR55/POC1"/>
</dbReference>
<feature type="region of interest" description="Disordered" evidence="5">
    <location>
        <begin position="620"/>
        <end position="648"/>
    </location>
</feature>